<dbReference type="SMART" id="SM00388">
    <property type="entry name" value="HisKA"/>
    <property type="match status" value="1"/>
</dbReference>
<dbReference type="PROSITE" id="PS50109">
    <property type="entry name" value="HIS_KIN"/>
    <property type="match status" value="1"/>
</dbReference>
<feature type="region of interest" description="Disordered" evidence="12">
    <location>
        <begin position="309"/>
        <end position="365"/>
    </location>
</feature>
<evidence type="ECO:0000256" key="6">
    <source>
        <dbReference type="ARBA" id="ARBA00022679"/>
    </source>
</evidence>
<reference evidence="16 17" key="1">
    <citation type="submission" date="2018-06" db="EMBL/GenBank/DDBJ databases">
        <title>Genomic Encyclopedia of Type Strains, Phase III (KMG-III): the genomes of soil and plant-associated and newly described type strains.</title>
        <authorList>
            <person name="Whitman W."/>
        </authorList>
    </citation>
    <scope>NUCLEOTIDE SEQUENCE [LARGE SCALE GENOMIC DNA]</scope>
    <source>
        <strain evidence="16 17">CGMCC 4.7090</strain>
    </source>
</reference>
<evidence type="ECO:0000256" key="3">
    <source>
        <dbReference type="ARBA" id="ARBA00004236"/>
    </source>
</evidence>
<keyword evidence="8 16" id="KW-0418">Kinase</keyword>
<dbReference type="InterPro" id="IPR003594">
    <property type="entry name" value="HATPase_dom"/>
</dbReference>
<dbReference type="Gene3D" id="1.10.287.130">
    <property type="match status" value="1"/>
</dbReference>
<keyword evidence="5" id="KW-0597">Phosphoprotein</keyword>
<evidence type="ECO:0000313" key="16">
    <source>
        <dbReference type="EMBL" id="RAK29305.1"/>
    </source>
</evidence>
<feature type="domain" description="HAMP" evidence="15">
    <location>
        <begin position="85"/>
        <end position="138"/>
    </location>
</feature>
<dbReference type="InterPro" id="IPR050428">
    <property type="entry name" value="TCS_sensor_his_kinase"/>
</dbReference>
<comment type="caution">
    <text evidence="16">The sequence shown here is derived from an EMBL/GenBank/DDBJ whole genome shotgun (WGS) entry which is preliminary data.</text>
</comment>
<dbReference type="InterPro" id="IPR005467">
    <property type="entry name" value="His_kinase_dom"/>
</dbReference>
<feature type="transmembrane region" description="Helical" evidence="13">
    <location>
        <begin position="12"/>
        <end position="35"/>
    </location>
</feature>
<dbReference type="Pfam" id="PF02518">
    <property type="entry name" value="HATPase_c"/>
    <property type="match status" value="1"/>
</dbReference>
<feature type="domain" description="Histidine kinase" evidence="14">
    <location>
        <begin position="146"/>
        <end position="409"/>
    </location>
</feature>
<dbReference type="InterPro" id="IPR003661">
    <property type="entry name" value="HisK_dim/P_dom"/>
</dbReference>
<dbReference type="SUPFAM" id="SSF55874">
    <property type="entry name" value="ATPase domain of HSP90 chaperone/DNA topoisomerase II/histidine kinase"/>
    <property type="match status" value="2"/>
</dbReference>
<dbReference type="SMART" id="SM00304">
    <property type="entry name" value="HAMP"/>
    <property type="match status" value="1"/>
</dbReference>
<dbReference type="SUPFAM" id="SSF47384">
    <property type="entry name" value="Homodimeric domain of signal transducing histidine kinase"/>
    <property type="match status" value="1"/>
</dbReference>
<evidence type="ECO:0000256" key="10">
    <source>
        <dbReference type="ARBA" id="ARBA00023012"/>
    </source>
</evidence>
<dbReference type="GO" id="GO:0000155">
    <property type="term" value="F:phosphorelay sensor kinase activity"/>
    <property type="evidence" value="ECO:0007669"/>
    <property type="project" value="InterPro"/>
</dbReference>
<evidence type="ECO:0000256" key="11">
    <source>
        <dbReference type="ARBA" id="ARBA00023136"/>
    </source>
</evidence>
<evidence type="ECO:0000256" key="4">
    <source>
        <dbReference type="ARBA" id="ARBA00012438"/>
    </source>
</evidence>
<dbReference type="PANTHER" id="PTHR45436">
    <property type="entry name" value="SENSOR HISTIDINE KINASE YKOH"/>
    <property type="match status" value="1"/>
</dbReference>
<dbReference type="InterPro" id="IPR036097">
    <property type="entry name" value="HisK_dim/P_sf"/>
</dbReference>
<evidence type="ECO:0000256" key="12">
    <source>
        <dbReference type="SAM" id="MobiDB-lite"/>
    </source>
</evidence>
<keyword evidence="17" id="KW-1185">Reference proteome</keyword>
<accession>A0A327Z408</accession>
<gene>
    <name evidence="16" type="ORF">B0I29_11897</name>
</gene>
<evidence type="ECO:0000256" key="9">
    <source>
        <dbReference type="ARBA" id="ARBA00022989"/>
    </source>
</evidence>
<comment type="catalytic activity">
    <reaction evidence="1">
        <text>ATP + protein L-histidine = ADP + protein N-phospho-L-histidine.</text>
        <dbReference type="EC" id="2.7.13.3"/>
    </reaction>
</comment>
<feature type="compositionally biased region" description="Polar residues" evidence="12">
    <location>
        <begin position="348"/>
        <end position="359"/>
    </location>
</feature>
<dbReference type="CDD" id="cd00075">
    <property type="entry name" value="HATPase"/>
    <property type="match status" value="1"/>
</dbReference>
<dbReference type="Proteomes" id="UP000249341">
    <property type="component" value="Unassembled WGS sequence"/>
</dbReference>
<evidence type="ECO:0000256" key="7">
    <source>
        <dbReference type="ARBA" id="ARBA00022692"/>
    </source>
</evidence>
<evidence type="ECO:0000259" key="14">
    <source>
        <dbReference type="PROSITE" id="PS50109"/>
    </source>
</evidence>
<dbReference type="Pfam" id="PF00512">
    <property type="entry name" value="HisKA"/>
    <property type="match status" value="1"/>
</dbReference>
<evidence type="ECO:0000259" key="15">
    <source>
        <dbReference type="PROSITE" id="PS50885"/>
    </source>
</evidence>
<dbReference type="SMART" id="SM00387">
    <property type="entry name" value="HATPase_c"/>
    <property type="match status" value="1"/>
</dbReference>
<evidence type="ECO:0000256" key="1">
    <source>
        <dbReference type="ARBA" id="ARBA00000085"/>
    </source>
</evidence>
<dbReference type="EC" id="2.7.13.3" evidence="4"/>
<evidence type="ECO:0000256" key="2">
    <source>
        <dbReference type="ARBA" id="ARBA00004141"/>
    </source>
</evidence>
<keyword evidence="11 13" id="KW-0472">Membrane</keyword>
<protein>
    <recommendedName>
        <fullName evidence="4">histidine kinase</fullName>
        <ecNumber evidence="4">2.7.13.3</ecNumber>
    </recommendedName>
</protein>
<dbReference type="PROSITE" id="PS50885">
    <property type="entry name" value="HAMP"/>
    <property type="match status" value="1"/>
</dbReference>
<dbReference type="AlphaFoldDB" id="A0A327Z408"/>
<proteinExistence type="predicted"/>
<feature type="transmembrane region" description="Helical" evidence="13">
    <location>
        <begin position="61"/>
        <end position="84"/>
    </location>
</feature>
<dbReference type="Gene3D" id="6.10.340.10">
    <property type="match status" value="1"/>
</dbReference>
<evidence type="ECO:0000256" key="5">
    <source>
        <dbReference type="ARBA" id="ARBA00022553"/>
    </source>
</evidence>
<dbReference type="CDD" id="cd00082">
    <property type="entry name" value="HisKA"/>
    <property type="match status" value="1"/>
</dbReference>
<dbReference type="RefSeq" id="WP_245972912.1">
    <property type="nucleotide sequence ID" value="NZ_JACHWI010000003.1"/>
</dbReference>
<evidence type="ECO:0000256" key="13">
    <source>
        <dbReference type="SAM" id="Phobius"/>
    </source>
</evidence>
<dbReference type="Gene3D" id="3.30.565.10">
    <property type="entry name" value="Histidine kinase-like ATPase, C-terminal domain"/>
    <property type="match status" value="1"/>
</dbReference>
<dbReference type="PANTHER" id="PTHR45436:SF15">
    <property type="entry name" value="SENSOR HISTIDINE KINASE CUSS"/>
    <property type="match status" value="1"/>
</dbReference>
<organism evidence="16 17">
    <name type="scientific">Actinoplanes lutulentus</name>
    <dbReference type="NCBI Taxonomy" id="1287878"/>
    <lineage>
        <taxon>Bacteria</taxon>
        <taxon>Bacillati</taxon>
        <taxon>Actinomycetota</taxon>
        <taxon>Actinomycetes</taxon>
        <taxon>Micromonosporales</taxon>
        <taxon>Micromonosporaceae</taxon>
        <taxon>Actinoplanes</taxon>
    </lineage>
</organism>
<evidence type="ECO:0000256" key="8">
    <source>
        <dbReference type="ARBA" id="ARBA00022777"/>
    </source>
</evidence>
<dbReference type="GO" id="GO:0005886">
    <property type="term" value="C:plasma membrane"/>
    <property type="evidence" value="ECO:0007669"/>
    <property type="project" value="UniProtKB-SubCell"/>
</dbReference>
<keyword evidence="10" id="KW-0902">Two-component regulatory system</keyword>
<name>A0A327Z408_9ACTN</name>
<dbReference type="SUPFAM" id="SSF158472">
    <property type="entry name" value="HAMP domain-like"/>
    <property type="match status" value="1"/>
</dbReference>
<dbReference type="EMBL" id="QLMJ01000018">
    <property type="protein sequence ID" value="RAK29305.1"/>
    <property type="molecule type" value="Genomic_DNA"/>
</dbReference>
<keyword evidence="7 13" id="KW-0812">Transmembrane</keyword>
<comment type="subcellular location">
    <subcellularLocation>
        <location evidence="3">Cell membrane</location>
    </subcellularLocation>
    <subcellularLocation>
        <location evidence="2">Membrane</location>
        <topology evidence="2">Multi-pass membrane protein</topology>
    </subcellularLocation>
</comment>
<dbReference type="InterPro" id="IPR036890">
    <property type="entry name" value="HATPase_C_sf"/>
</dbReference>
<sequence>MCRLRRRTVSARFTVLYASVFLGSGATLLALAFLLSGVEVTSVAPTGAGGPLPSVQQDRQLMTSSATALLMMAAVSLVMGRILAGRVLRPLRSITVATRRITADSLDRRLAVAGPADEVKDLADTIDDLLERLEASFAAQRRFVANASHELRTPLATMRASLDVAAAKPDPPPATVALAARLRSQLDRVDHLLDGFLVLARAQHGVLADAETVDLGELVAAALRQRASEVRAKQLMITMEVPPETAAHGSPALLARLVENVIDNAVRHNEEHGWIRASGVHDTGTVTLIVETGGPALDQRDVDRLAQPFERLSPNQTVPPQPAAHSREGPNRQGPHQDGPDQEVPNRAGSNQAGSNRAGGSNIHAIRSSGSSGLGLSIVAAVAAAHGGRLNLTARPTGGLRVAVTLAAS</sequence>
<dbReference type="CDD" id="cd06225">
    <property type="entry name" value="HAMP"/>
    <property type="match status" value="1"/>
</dbReference>
<dbReference type="InterPro" id="IPR003660">
    <property type="entry name" value="HAMP_dom"/>
</dbReference>
<keyword evidence="6" id="KW-0808">Transferase</keyword>
<dbReference type="Pfam" id="PF00672">
    <property type="entry name" value="HAMP"/>
    <property type="match status" value="1"/>
</dbReference>
<evidence type="ECO:0000313" key="17">
    <source>
        <dbReference type="Proteomes" id="UP000249341"/>
    </source>
</evidence>
<keyword evidence="9 13" id="KW-1133">Transmembrane helix</keyword>